<protein>
    <recommendedName>
        <fullName evidence="1">DNA-dependent protein kinase catalytic subunit CC1/2 domain-containing protein</fullName>
    </recommendedName>
</protein>
<feature type="non-terminal residue" evidence="2">
    <location>
        <position position="339"/>
    </location>
</feature>
<feature type="non-terminal residue" evidence="2">
    <location>
        <position position="1"/>
    </location>
</feature>
<dbReference type="EMBL" id="GECZ01018576">
    <property type="protein sequence ID" value="JAS51193.1"/>
    <property type="molecule type" value="Transcribed_RNA"/>
</dbReference>
<dbReference type="AlphaFoldDB" id="A0A1B6FMF6"/>
<proteinExistence type="predicted"/>
<feature type="domain" description="DNA-dependent protein kinase catalytic subunit CC1/2" evidence="1">
    <location>
        <begin position="75"/>
        <end position="318"/>
    </location>
</feature>
<dbReference type="SUPFAM" id="SSF48371">
    <property type="entry name" value="ARM repeat"/>
    <property type="match status" value="1"/>
</dbReference>
<gene>
    <name evidence="2" type="ORF">g.6009</name>
</gene>
<evidence type="ECO:0000313" key="2">
    <source>
        <dbReference type="EMBL" id="JAS51193.1"/>
    </source>
</evidence>
<dbReference type="InterPro" id="IPR046803">
    <property type="entry name" value="DNAPKcs_CC1-2"/>
</dbReference>
<evidence type="ECO:0000259" key="1">
    <source>
        <dbReference type="Pfam" id="PF20502"/>
    </source>
</evidence>
<dbReference type="Pfam" id="PF20502">
    <property type="entry name" value="DNAPKcs_CC1-2"/>
    <property type="match status" value="1"/>
</dbReference>
<dbReference type="InterPro" id="IPR016024">
    <property type="entry name" value="ARM-type_fold"/>
</dbReference>
<organism evidence="2">
    <name type="scientific">Cuerna arida</name>
    <dbReference type="NCBI Taxonomy" id="1464854"/>
    <lineage>
        <taxon>Eukaryota</taxon>
        <taxon>Metazoa</taxon>
        <taxon>Ecdysozoa</taxon>
        <taxon>Arthropoda</taxon>
        <taxon>Hexapoda</taxon>
        <taxon>Insecta</taxon>
        <taxon>Pterygota</taxon>
        <taxon>Neoptera</taxon>
        <taxon>Paraneoptera</taxon>
        <taxon>Hemiptera</taxon>
        <taxon>Auchenorrhyncha</taxon>
        <taxon>Membracoidea</taxon>
        <taxon>Cicadellidae</taxon>
        <taxon>Cicadellinae</taxon>
        <taxon>Proconiini</taxon>
        <taxon>Cuerna</taxon>
    </lineage>
</organism>
<reference evidence="2" key="1">
    <citation type="submission" date="2015-11" db="EMBL/GenBank/DDBJ databases">
        <title>De novo transcriptome assembly of four potential Pierce s Disease insect vectors from Arizona vineyards.</title>
        <authorList>
            <person name="Tassone E.E."/>
        </authorList>
    </citation>
    <scope>NUCLEOTIDE SEQUENCE</scope>
</reference>
<accession>A0A1B6FMF6</accession>
<name>A0A1B6FMF6_9HEMI</name>
<sequence>NTSAVAWTAEPMLTLKIPFPDRRPVICLDALLPRVVELALTSSDRQTKSAACEVLHALVILFTGLGVSMPQDEALTSLLRHLMPALLQLGCGSDLVARQLFHLLVMQLMHWFSSKRMMSRAEQPAAVLEAIWDGVTHESDTALQDFSALCLREFVSWAIKQSSDQELAKSPASIKGVVRQINTYCVHPSLSKRIGAAIAFNHLAPLLREHLTLVEKFWLELLYNLVRNLALSSSSDNHPACLALDHVLRVIQKNADLFNKVSSERRVPTALQSGQLLDVLHWLLLQCGNTSVPCAKKCRHLVKALTPLVPGFTELSDLAEKENMIEVCEGGGNGTELPI</sequence>